<protein>
    <submittedName>
        <fullName evidence="2">DUF937 domain-containing protein</fullName>
    </submittedName>
</protein>
<sequence>MLGNILGSVASSVLGGGEGQTKALQLIQALLQSQGGIQGLIEKFQQGGLEQLVKSWISTEENQPISASQILDVFGQKNIDSAAEEVGVAQQEAPNLLSEYLPKIVDSLSPNGELDLKNLDTGALLQQGAKAVLGKLFS</sequence>
<evidence type="ECO:0000313" key="4">
    <source>
        <dbReference type="Proteomes" id="UP001196379"/>
    </source>
</evidence>
<reference evidence="2 4" key="1">
    <citation type="journal article" date="2021" name="Mol. Ecol.">
        <title>Polar bear-adapted Ursidibacter maritimus are remarkably conserved after generations in captivity.</title>
        <authorList>
            <person name="Espinosa-Gongora C."/>
            <person name="Hansen M.J."/>
            <person name="Bertelsen M.F."/>
            <person name="Bojesen A.M."/>
        </authorList>
    </citation>
    <scope>NUCLEOTIDE SEQUENCE</scope>
    <source>
        <strain evidence="2">Pb43105x</strain>
        <strain evidence="1 4">Pb43106</strain>
    </source>
</reference>
<dbReference type="Proteomes" id="UP000732858">
    <property type="component" value="Unassembled WGS sequence"/>
</dbReference>
<dbReference type="InterPro" id="IPR045372">
    <property type="entry name" value="YidB"/>
</dbReference>
<dbReference type="Proteomes" id="UP001196379">
    <property type="component" value="Unassembled WGS sequence"/>
</dbReference>
<evidence type="ECO:0000313" key="2">
    <source>
        <dbReference type="EMBL" id="MBV6547253.1"/>
    </source>
</evidence>
<dbReference type="AlphaFoldDB" id="A0A949TA61"/>
<gene>
    <name evidence="1" type="ORF">HT657_00095</name>
    <name evidence="2" type="ORF">HT672_08185</name>
</gene>
<dbReference type="OrthoDB" id="5957313at2"/>
<proteinExistence type="predicted"/>
<dbReference type="SUPFAM" id="SSF140804">
    <property type="entry name" value="YidB-like"/>
    <property type="match status" value="1"/>
</dbReference>
<comment type="caution">
    <text evidence="2">The sequence shown here is derived from an EMBL/GenBank/DDBJ whole genome shotgun (WGS) entry which is preliminary data.</text>
</comment>
<dbReference type="InterPro" id="IPR027405">
    <property type="entry name" value="YidB-like"/>
</dbReference>
<evidence type="ECO:0000313" key="1">
    <source>
        <dbReference type="EMBL" id="MBV6530557.1"/>
    </source>
</evidence>
<name>A0A949TA61_9PAST</name>
<accession>A0A949TA61</accession>
<dbReference type="GeneID" id="65548867"/>
<keyword evidence="4" id="KW-1185">Reference proteome</keyword>
<dbReference type="Pfam" id="PF20159">
    <property type="entry name" value="YidB"/>
    <property type="match status" value="1"/>
</dbReference>
<dbReference type="RefSeq" id="WP_157403010.1">
    <property type="nucleotide sequence ID" value="NZ_JABULY010000001.1"/>
</dbReference>
<dbReference type="Gene3D" id="1.10.10.690">
    <property type="entry name" value="YidB-like"/>
    <property type="match status" value="1"/>
</dbReference>
<dbReference type="EMBL" id="JABUMC010000018">
    <property type="protein sequence ID" value="MBV6547253.1"/>
    <property type="molecule type" value="Genomic_DNA"/>
</dbReference>
<dbReference type="EMBL" id="JABULY010000001">
    <property type="protein sequence ID" value="MBV6530557.1"/>
    <property type="molecule type" value="Genomic_DNA"/>
</dbReference>
<organism evidence="2 3">
    <name type="scientific">Ursidibacter maritimus</name>
    <dbReference type="NCBI Taxonomy" id="1331689"/>
    <lineage>
        <taxon>Bacteria</taxon>
        <taxon>Pseudomonadati</taxon>
        <taxon>Pseudomonadota</taxon>
        <taxon>Gammaproteobacteria</taxon>
        <taxon>Pasteurellales</taxon>
        <taxon>Pasteurellaceae</taxon>
        <taxon>Ursidibacter</taxon>
    </lineage>
</organism>
<evidence type="ECO:0000313" key="3">
    <source>
        <dbReference type="Proteomes" id="UP000732858"/>
    </source>
</evidence>